<keyword evidence="7" id="KW-0413">Isomerase</keyword>
<evidence type="ECO:0000313" key="12">
    <source>
        <dbReference type="EMBL" id="CBI02386.1"/>
    </source>
</evidence>
<keyword evidence="4" id="KW-0378">Hydrolase</keyword>
<dbReference type="SUPFAM" id="SSF52540">
    <property type="entry name" value="P-loop containing nucleoside triphosphate hydrolases"/>
    <property type="match status" value="1"/>
</dbReference>
<evidence type="ECO:0000256" key="4">
    <source>
        <dbReference type="ARBA" id="ARBA00022801"/>
    </source>
</evidence>
<dbReference type="GO" id="GO:0009378">
    <property type="term" value="F:four-way junction helicase activity"/>
    <property type="evidence" value="ECO:0007669"/>
    <property type="project" value="TreeGrafter"/>
</dbReference>
<dbReference type="Pfam" id="PF00271">
    <property type="entry name" value="Helicase_C"/>
    <property type="match status" value="1"/>
</dbReference>
<dbReference type="PROSITE" id="PS51194">
    <property type="entry name" value="HELICASE_CTER"/>
    <property type="match status" value="1"/>
</dbReference>
<dbReference type="AlphaFoldDB" id="E6Q5C3"/>
<comment type="caution">
    <text evidence="12">The sequence shown here is derived from an EMBL/GenBank/DDBJ whole genome shotgun (WGS) entry which is preliminary data.</text>
</comment>
<dbReference type="InterPro" id="IPR014001">
    <property type="entry name" value="Helicase_ATP-bd"/>
</dbReference>
<dbReference type="Gene3D" id="3.30.70.2330">
    <property type="match status" value="1"/>
</dbReference>
<dbReference type="PROSITE" id="PS51192">
    <property type="entry name" value="HELICASE_ATP_BIND_1"/>
    <property type="match status" value="1"/>
</dbReference>
<dbReference type="SMART" id="SM00910">
    <property type="entry name" value="HIRAN"/>
    <property type="match status" value="1"/>
</dbReference>
<evidence type="ECO:0000256" key="6">
    <source>
        <dbReference type="ARBA" id="ARBA00023125"/>
    </source>
</evidence>
<dbReference type="GO" id="GO:0006310">
    <property type="term" value="P:DNA recombination"/>
    <property type="evidence" value="ECO:0007669"/>
    <property type="project" value="TreeGrafter"/>
</dbReference>
<dbReference type="GO" id="GO:0043138">
    <property type="term" value="F:3'-5' DNA helicase activity"/>
    <property type="evidence" value="ECO:0007669"/>
    <property type="project" value="UniProtKB-EC"/>
</dbReference>
<dbReference type="SMART" id="SM00487">
    <property type="entry name" value="DEXDc"/>
    <property type="match status" value="1"/>
</dbReference>
<keyword evidence="5" id="KW-0067">ATP-binding</keyword>
<sequence length="663" mass="73932">MLRSARRTSSSREPLTASEKAFERLLSGAPRVPSETDFLEHLFERRERYLERGPFAGIEDARRFNTKVVGVSFEGRQDTIVGLREGAELELHREPENPYDANAIAVRFGALPLGFVRREIAARIAPKIDNGVRYRAHISALTGGGRAADGGERNRGINIVVEIDDALLRRQRDREVESARAGWDGNLDGIRAALIGEHQPHETQSVIIERVFAGKRVLGIMGTGRGKSYCFAYTAAAEALSKERKTVVLYPLRALCNDQFEGFTRKLEPLGMRLLRANGAIPANERNDLFAALESGAWDMILATPEFVRYHAARFSGASKIDLLVVDETHHVGKARRRSGYRDIAQTLAAVGDPQVLALSATVDDESFAEIREALRIEEWTIDPTVRTNLHVVDARGVTDKHAYVAKLFGDGARGIIYCNSRKEATEVATRLKEHCRDRVAFYHAGVPTEMRYAIESAFRAGGIDVVVATTAFGEGIDLPDVREVVLYHLNFNFTEFNQQAGRAGRDGADARIHLLFGPADRRLNEFLLKLDAPTLPMLREIYRGIKRLARDGPLHGSSREISDALGIDDCRERSIESALRIFEDERLVELGRDDEGPYVRLLPVAGKVELAVNERFAEGEAEREAFAEFAEFVLGAEAKALERLIDRPLYPERVPLRKVGRD</sequence>
<comment type="similarity">
    <text evidence="1">Belongs to the helicase family. RecQ subfamily.</text>
</comment>
<protein>
    <recommendedName>
        <fullName evidence="9">DNA 3'-5' helicase</fullName>
        <ecNumber evidence="9">5.6.2.4</ecNumber>
    </recommendedName>
</protein>
<dbReference type="GO" id="GO:0016818">
    <property type="term" value="F:hydrolase activity, acting on acid anhydrides, in phosphorus-containing anhydrides"/>
    <property type="evidence" value="ECO:0007669"/>
    <property type="project" value="InterPro"/>
</dbReference>
<evidence type="ECO:0000259" key="11">
    <source>
        <dbReference type="PROSITE" id="PS51194"/>
    </source>
</evidence>
<keyword evidence="2" id="KW-0479">Metal-binding</keyword>
<dbReference type="GO" id="GO:0003677">
    <property type="term" value="F:DNA binding"/>
    <property type="evidence" value="ECO:0007669"/>
    <property type="project" value="UniProtKB-KW"/>
</dbReference>
<dbReference type="InterPro" id="IPR014905">
    <property type="entry name" value="HIRAN"/>
</dbReference>
<evidence type="ECO:0000256" key="9">
    <source>
        <dbReference type="ARBA" id="ARBA00034808"/>
    </source>
</evidence>
<proteinExistence type="inferred from homology"/>
<dbReference type="PANTHER" id="PTHR13710:SF105">
    <property type="entry name" value="ATP-DEPENDENT DNA HELICASE Q1"/>
    <property type="match status" value="1"/>
</dbReference>
<dbReference type="Pfam" id="PF08797">
    <property type="entry name" value="HIRAN"/>
    <property type="match status" value="1"/>
</dbReference>
<evidence type="ECO:0000256" key="5">
    <source>
        <dbReference type="ARBA" id="ARBA00022840"/>
    </source>
</evidence>
<dbReference type="Pfam" id="PF00270">
    <property type="entry name" value="DEAD"/>
    <property type="match status" value="1"/>
</dbReference>
<dbReference type="GO" id="GO:0006281">
    <property type="term" value="P:DNA repair"/>
    <property type="evidence" value="ECO:0007669"/>
    <property type="project" value="TreeGrafter"/>
</dbReference>
<evidence type="ECO:0000256" key="2">
    <source>
        <dbReference type="ARBA" id="ARBA00022723"/>
    </source>
</evidence>
<dbReference type="InterPro" id="IPR027417">
    <property type="entry name" value="P-loop_NTPase"/>
</dbReference>
<comment type="catalytic activity">
    <reaction evidence="8">
        <text>Couples ATP hydrolysis with the unwinding of duplex DNA by translocating in the 3'-5' direction.</text>
        <dbReference type="EC" id="5.6.2.4"/>
    </reaction>
</comment>
<evidence type="ECO:0000256" key="3">
    <source>
        <dbReference type="ARBA" id="ARBA00022741"/>
    </source>
</evidence>
<dbReference type="InterPro" id="IPR011545">
    <property type="entry name" value="DEAD/DEAH_box_helicase_dom"/>
</dbReference>
<name>E6Q5C3_9ZZZZ</name>
<keyword evidence="6" id="KW-0238">DNA-binding</keyword>
<accession>E6Q5C3</accession>
<dbReference type="GO" id="GO:0005737">
    <property type="term" value="C:cytoplasm"/>
    <property type="evidence" value="ECO:0007669"/>
    <property type="project" value="TreeGrafter"/>
</dbReference>
<feature type="domain" description="Helicase ATP-binding" evidence="10">
    <location>
        <begin position="208"/>
        <end position="381"/>
    </location>
</feature>
<dbReference type="EC" id="5.6.2.4" evidence="9"/>
<dbReference type="PANTHER" id="PTHR13710">
    <property type="entry name" value="DNA HELICASE RECQ FAMILY MEMBER"/>
    <property type="match status" value="1"/>
</dbReference>
<keyword evidence="3" id="KW-0547">Nucleotide-binding</keyword>
<evidence type="ECO:0000256" key="1">
    <source>
        <dbReference type="ARBA" id="ARBA00005446"/>
    </source>
</evidence>
<feature type="domain" description="Helicase C-terminal" evidence="11">
    <location>
        <begin position="400"/>
        <end position="550"/>
    </location>
</feature>
<dbReference type="EMBL" id="CABO01000036">
    <property type="protein sequence ID" value="CBI02386.1"/>
    <property type="molecule type" value="Genomic_DNA"/>
</dbReference>
<evidence type="ECO:0000256" key="8">
    <source>
        <dbReference type="ARBA" id="ARBA00034617"/>
    </source>
</evidence>
<organism evidence="12">
    <name type="scientific">mine drainage metagenome</name>
    <dbReference type="NCBI Taxonomy" id="410659"/>
    <lineage>
        <taxon>unclassified sequences</taxon>
        <taxon>metagenomes</taxon>
        <taxon>ecological metagenomes</taxon>
    </lineage>
</organism>
<dbReference type="GO" id="GO:0005694">
    <property type="term" value="C:chromosome"/>
    <property type="evidence" value="ECO:0007669"/>
    <property type="project" value="TreeGrafter"/>
</dbReference>
<dbReference type="GO" id="GO:0005524">
    <property type="term" value="F:ATP binding"/>
    <property type="evidence" value="ECO:0007669"/>
    <property type="project" value="UniProtKB-KW"/>
</dbReference>
<dbReference type="SMART" id="SM00490">
    <property type="entry name" value="HELICc"/>
    <property type="match status" value="1"/>
</dbReference>
<evidence type="ECO:0000256" key="7">
    <source>
        <dbReference type="ARBA" id="ARBA00023235"/>
    </source>
</evidence>
<reference evidence="12" key="1">
    <citation type="submission" date="2009-10" db="EMBL/GenBank/DDBJ databases">
        <title>Diversity of trophic interactions inside an arsenic-rich microbial ecosystem.</title>
        <authorList>
            <person name="Bertin P.N."/>
            <person name="Heinrich-Salmeron A."/>
            <person name="Pelletier E."/>
            <person name="Goulhen-Chollet F."/>
            <person name="Arsene-Ploetze F."/>
            <person name="Gallien S."/>
            <person name="Calteau A."/>
            <person name="Vallenet D."/>
            <person name="Casiot C."/>
            <person name="Chane-Woon-Ming B."/>
            <person name="Giloteaux L."/>
            <person name="Barakat M."/>
            <person name="Bonnefoy V."/>
            <person name="Bruneel O."/>
            <person name="Chandler M."/>
            <person name="Cleiss J."/>
            <person name="Duran R."/>
            <person name="Elbaz-Poulichet F."/>
            <person name="Fonknechten N."/>
            <person name="Lauga B."/>
            <person name="Mornico D."/>
            <person name="Ortet P."/>
            <person name="Schaeffer C."/>
            <person name="Siguier P."/>
            <person name="Alexander Thil Smith A."/>
            <person name="Van Dorsselaer A."/>
            <person name="Weissenbach J."/>
            <person name="Medigue C."/>
            <person name="Le Paslier D."/>
        </authorList>
    </citation>
    <scope>NUCLEOTIDE SEQUENCE</scope>
</reference>
<dbReference type="Gene3D" id="3.40.50.300">
    <property type="entry name" value="P-loop containing nucleotide triphosphate hydrolases"/>
    <property type="match status" value="2"/>
</dbReference>
<dbReference type="InterPro" id="IPR001650">
    <property type="entry name" value="Helicase_C-like"/>
</dbReference>
<evidence type="ECO:0000259" key="10">
    <source>
        <dbReference type="PROSITE" id="PS51192"/>
    </source>
</evidence>
<gene>
    <name evidence="12" type="ORF">CARN4_1093</name>
</gene>
<dbReference type="GO" id="GO:0008270">
    <property type="term" value="F:zinc ion binding"/>
    <property type="evidence" value="ECO:0007669"/>
    <property type="project" value="InterPro"/>
</dbReference>